<dbReference type="PROSITE" id="PS51257">
    <property type="entry name" value="PROKAR_LIPOPROTEIN"/>
    <property type="match status" value="1"/>
</dbReference>
<dbReference type="Proteomes" id="UP000006512">
    <property type="component" value="Unassembled WGS sequence"/>
</dbReference>
<proteinExistence type="predicted"/>
<accession>F4QR77</accession>
<organism evidence="1 2">
    <name type="scientific">Asticcacaulis biprosthecium C19</name>
    <dbReference type="NCBI Taxonomy" id="715226"/>
    <lineage>
        <taxon>Bacteria</taxon>
        <taxon>Pseudomonadati</taxon>
        <taxon>Pseudomonadota</taxon>
        <taxon>Alphaproteobacteria</taxon>
        <taxon>Caulobacterales</taxon>
        <taxon>Caulobacteraceae</taxon>
        <taxon>Asticcacaulis</taxon>
    </lineage>
</organism>
<reference evidence="2" key="1">
    <citation type="submission" date="2011-03" db="EMBL/GenBank/DDBJ databases">
        <title>Draft genome sequence of Brevundimonas diminuta.</title>
        <authorList>
            <person name="Brown P.J.B."/>
            <person name="Buechlein A."/>
            <person name="Hemmerich C."/>
            <person name="Brun Y.V."/>
        </authorList>
    </citation>
    <scope>NUCLEOTIDE SEQUENCE [LARGE SCALE GENOMIC DNA]</scope>
    <source>
        <strain evidence="2">C19</strain>
    </source>
</reference>
<evidence type="ECO:0008006" key="3">
    <source>
        <dbReference type="Google" id="ProtNLM"/>
    </source>
</evidence>
<dbReference type="OrthoDB" id="7340239at2"/>
<dbReference type="EMBL" id="GL883079">
    <property type="protein sequence ID" value="EGF90714.1"/>
    <property type="molecule type" value="Genomic_DNA"/>
</dbReference>
<evidence type="ECO:0000313" key="2">
    <source>
        <dbReference type="Proteomes" id="UP000006512"/>
    </source>
</evidence>
<dbReference type="STRING" id="715226.ABI_37460"/>
<protein>
    <recommendedName>
        <fullName evidence="3">Lipoprotein</fullName>
    </recommendedName>
</protein>
<dbReference type="HOGENOM" id="CLU_128700_0_0_5"/>
<keyword evidence="2" id="KW-1185">Reference proteome</keyword>
<gene>
    <name evidence="1" type="ORF">ABI_37460</name>
</gene>
<dbReference type="AlphaFoldDB" id="F4QR77"/>
<sequence length="115" mass="12373">MRPALFLIPLLMLSACGPSEKPADVATAAEAQAVQAFVSSSGPQLTFVDSSEMAGSCRLEIGDEEARKLVKRCTLLSPPTHPPCHVDNSCKMIHDEIKRACEQLPINRQLPAECG</sequence>
<dbReference type="RefSeq" id="WP_006274528.1">
    <property type="nucleotide sequence ID" value="NZ_GL883079.1"/>
</dbReference>
<name>F4QR77_9CAUL</name>
<evidence type="ECO:0000313" key="1">
    <source>
        <dbReference type="EMBL" id="EGF90714.1"/>
    </source>
</evidence>